<dbReference type="Gene3D" id="2.40.50.140">
    <property type="entry name" value="Nucleic acid-binding proteins"/>
    <property type="match status" value="1"/>
</dbReference>
<dbReference type="InterPro" id="IPR033762">
    <property type="entry name" value="MCM_OB"/>
</dbReference>
<dbReference type="InterPro" id="IPR008050">
    <property type="entry name" value="MCM7"/>
</dbReference>
<comment type="function">
    <text evidence="2">Acts as component of the MCM2-7 complex (MCM complex) which is the replicative helicase essential for 'once per cell cycle' DNA replication initiation and elongation in eukaryotic cells. The active ATPase sites in the MCM2-7 ring are formed through the interaction surfaces of two neighboring subunits such that a critical structure of a conserved arginine finger motif is provided in trans relative to the ATP-binding site of the Walker A box of the adjacent subunit. The six ATPase active sites, however, are likely to contribute differentially to the complex helicase activity.</text>
</comment>
<keyword evidence="2" id="KW-0539">Nucleus</keyword>
<comment type="similarity">
    <text evidence="2">Belongs to the MCM family.</text>
</comment>
<dbReference type="GO" id="GO:0042555">
    <property type="term" value="C:MCM complex"/>
    <property type="evidence" value="ECO:0007669"/>
    <property type="project" value="InterPro"/>
</dbReference>
<keyword evidence="2 4" id="KW-0378">Hydrolase</keyword>
<dbReference type="GO" id="GO:0005524">
    <property type="term" value="F:ATP binding"/>
    <property type="evidence" value="ECO:0007669"/>
    <property type="project" value="UniProtKB-KW"/>
</dbReference>
<evidence type="ECO:0000313" key="4">
    <source>
        <dbReference type="EMBL" id="KAF5771624.1"/>
    </source>
</evidence>
<dbReference type="PANTHER" id="PTHR11630">
    <property type="entry name" value="DNA REPLICATION LICENSING FACTOR MCM FAMILY MEMBER"/>
    <property type="match status" value="1"/>
</dbReference>
<dbReference type="AlphaFoldDB" id="A0A9K3HAT7"/>
<keyword evidence="2 4" id="KW-0347">Helicase</keyword>
<keyword evidence="2" id="KW-0238">DNA-binding</keyword>
<dbReference type="InterPro" id="IPR012340">
    <property type="entry name" value="NA-bd_OB-fold"/>
</dbReference>
<dbReference type="GO" id="GO:0003677">
    <property type="term" value="F:DNA binding"/>
    <property type="evidence" value="ECO:0007669"/>
    <property type="project" value="UniProtKB-KW"/>
</dbReference>
<dbReference type="PANTHER" id="PTHR11630:SF26">
    <property type="entry name" value="DNA REPLICATION LICENSING FACTOR MCM7"/>
    <property type="match status" value="1"/>
</dbReference>
<keyword evidence="2" id="KW-0235">DNA replication</keyword>
<keyword evidence="1 2" id="KW-0131">Cell cycle</keyword>
<keyword evidence="2" id="KW-0547">Nucleotide-binding</keyword>
<gene>
    <name evidence="2" type="primary">MCM7</name>
    <name evidence="4" type="ORF">HanXRQr2_Chr13g0567091</name>
</gene>
<evidence type="ECO:0000259" key="3">
    <source>
        <dbReference type="Pfam" id="PF17207"/>
    </source>
</evidence>
<dbReference type="GO" id="GO:0016787">
    <property type="term" value="F:hydrolase activity"/>
    <property type="evidence" value="ECO:0007669"/>
    <property type="project" value="UniProtKB-KW"/>
</dbReference>
<dbReference type="GO" id="GO:0006270">
    <property type="term" value="P:DNA replication initiation"/>
    <property type="evidence" value="ECO:0007669"/>
    <property type="project" value="InterPro"/>
</dbReference>
<dbReference type="PRINTS" id="PR01663">
    <property type="entry name" value="MCMPROTEIN7"/>
</dbReference>
<dbReference type="EMBL" id="MNCJ02000328">
    <property type="protein sequence ID" value="KAF5771624.1"/>
    <property type="molecule type" value="Genomic_DNA"/>
</dbReference>
<keyword evidence="5" id="KW-1185">Reference proteome</keyword>
<dbReference type="Proteomes" id="UP000215914">
    <property type="component" value="Unassembled WGS sequence"/>
</dbReference>
<evidence type="ECO:0000256" key="1">
    <source>
        <dbReference type="ARBA" id="ARBA00023306"/>
    </source>
</evidence>
<name>A0A9K3HAT7_HELAN</name>
<keyword evidence="2" id="KW-0067">ATP-binding</keyword>
<sequence length="71" mass="7862">MTIIRKLRFNASCSGSAFVCNNLREIRASNIGQLVKISGIVTRCSDVKPLMKVVGYTCEQCGFEIYQEVTA</sequence>
<comment type="caution">
    <text evidence="4">The sequence shown here is derived from an EMBL/GenBank/DDBJ whole genome shotgun (WGS) entry which is preliminary data.</text>
</comment>
<dbReference type="Pfam" id="PF17207">
    <property type="entry name" value="MCM_OB"/>
    <property type="match status" value="1"/>
</dbReference>
<dbReference type="Gramene" id="mRNA:HanXRQr2_Chr13g0567091">
    <property type="protein sequence ID" value="CDS:HanXRQr2_Chr13g0567091.1"/>
    <property type="gene ID" value="HanXRQr2_Chr13g0567091"/>
</dbReference>
<dbReference type="InterPro" id="IPR031327">
    <property type="entry name" value="MCM"/>
</dbReference>
<feature type="domain" description="MCM OB" evidence="3">
    <location>
        <begin position="23"/>
        <end position="66"/>
    </location>
</feature>
<dbReference type="SUPFAM" id="SSF50249">
    <property type="entry name" value="Nucleic acid-binding proteins"/>
    <property type="match status" value="1"/>
</dbReference>
<comment type="subcellular location">
    <subcellularLocation>
        <location evidence="2">Nucleus</location>
    </subcellularLocation>
</comment>
<organism evidence="4 5">
    <name type="scientific">Helianthus annuus</name>
    <name type="common">Common sunflower</name>
    <dbReference type="NCBI Taxonomy" id="4232"/>
    <lineage>
        <taxon>Eukaryota</taxon>
        <taxon>Viridiplantae</taxon>
        <taxon>Streptophyta</taxon>
        <taxon>Embryophyta</taxon>
        <taxon>Tracheophyta</taxon>
        <taxon>Spermatophyta</taxon>
        <taxon>Magnoliopsida</taxon>
        <taxon>eudicotyledons</taxon>
        <taxon>Gunneridae</taxon>
        <taxon>Pentapetalae</taxon>
        <taxon>asterids</taxon>
        <taxon>campanulids</taxon>
        <taxon>Asterales</taxon>
        <taxon>Asteraceae</taxon>
        <taxon>Asteroideae</taxon>
        <taxon>Heliantheae alliance</taxon>
        <taxon>Heliantheae</taxon>
        <taxon>Helianthus</taxon>
    </lineage>
</organism>
<protein>
    <recommendedName>
        <fullName evidence="2">DNA replication licensing factor MCM7</fullName>
        <ecNumber evidence="2">3.6.4.12</ecNumber>
    </recommendedName>
</protein>
<dbReference type="GO" id="GO:0003678">
    <property type="term" value="F:DNA helicase activity"/>
    <property type="evidence" value="ECO:0007669"/>
    <property type="project" value="UniProtKB-EC"/>
</dbReference>
<proteinExistence type="inferred from homology"/>
<dbReference type="EC" id="3.6.4.12" evidence="2"/>
<evidence type="ECO:0000256" key="2">
    <source>
        <dbReference type="RuleBase" id="RU365012"/>
    </source>
</evidence>
<accession>A0A9K3HAT7</accession>
<dbReference type="GO" id="GO:0005634">
    <property type="term" value="C:nucleus"/>
    <property type="evidence" value="ECO:0007669"/>
    <property type="project" value="UniProtKB-SubCell"/>
</dbReference>
<comment type="catalytic activity">
    <reaction evidence="2">
        <text>ATP + H2O = ADP + phosphate + H(+)</text>
        <dbReference type="Rhea" id="RHEA:13065"/>
        <dbReference type="ChEBI" id="CHEBI:15377"/>
        <dbReference type="ChEBI" id="CHEBI:15378"/>
        <dbReference type="ChEBI" id="CHEBI:30616"/>
        <dbReference type="ChEBI" id="CHEBI:43474"/>
        <dbReference type="ChEBI" id="CHEBI:456216"/>
        <dbReference type="EC" id="3.6.4.12"/>
    </reaction>
</comment>
<evidence type="ECO:0000313" key="5">
    <source>
        <dbReference type="Proteomes" id="UP000215914"/>
    </source>
</evidence>
<reference evidence="4" key="2">
    <citation type="submission" date="2020-06" db="EMBL/GenBank/DDBJ databases">
        <title>Helianthus annuus Genome sequencing and assembly Release 2.</title>
        <authorList>
            <person name="Gouzy J."/>
            <person name="Langlade N."/>
            <person name="Munos S."/>
        </authorList>
    </citation>
    <scope>NUCLEOTIDE SEQUENCE</scope>
    <source>
        <tissue evidence="4">Leaves</tissue>
    </source>
</reference>
<reference evidence="4" key="1">
    <citation type="journal article" date="2017" name="Nature">
        <title>The sunflower genome provides insights into oil metabolism, flowering and Asterid evolution.</title>
        <authorList>
            <person name="Badouin H."/>
            <person name="Gouzy J."/>
            <person name="Grassa C.J."/>
            <person name="Murat F."/>
            <person name="Staton S.E."/>
            <person name="Cottret L."/>
            <person name="Lelandais-Briere C."/>
            <person name="Owens G.L."/>
            <person name="Carrere S."/>
            <person name="Mayjonade B."/>
            <person name="Legrand L."/>
            <person name="Gill N."/>
            <person name="Kane N.C."/>
            <person name="Bowers J.E."/>
            <person name="Hubner S."/>
            <person name="Bellec A."/>
            <person name="Berard A."/>
            <person name="Berges H."/>
            <person name="Blanchet N."/>
            <person name="Boniface M.C."/>
            <person name="Brunel D."/>
            <person name="Catrice O."/>
            <person name="Chaidir N."/>
            <person name="Claudel C."/>
            <person name="Donnadieu C."/>
            <person name="Faraut T."/>
            <person name="Fievet G."/>
            <person name="Helmstetter N."/>
            <person name="King M."/>
            <person name="Knapp S.J."/>
            <person name="Lai Z."/>
            <person name="Le Paslier M.C."/>
            <person name="Lippi Y."/>
            <person name="Lorenzon L."/>
            <person name="Mandel J.R."/>
            <person name="Marage G."/>
            <person name="Marchand G."/>
            <person name="Marquand E."/>
            <person name="Bret-Mestries E."/>
            <person name="Morien E."/>
            <person name="Nambeesan S."/>
            <person name="Nguyen T."/>
            <person name="Pegot-Espagnet P."/>
            <person name="Pouilly N."/>
            <person name="Raftis F."/>
            <person name="Sallet E."/>
            <person name="Schiex T."/>
            <person name="Thomas J."/>
            <person name="Vandecasteele C."/>
            <person name="Vares D."/>
            <person name="Vear F."/>
            <person name="Vautrin S."/>
            <person name="Crespi M."/>
            <person name="Mangin B."/>
            <person name="Burke J.M."/>
            <person name="Salse J."/>
            <person name="Munos S."/>
            <person name="Vincourt P."/>
            <person name="Rieseberg L.H."/>
            <person name="Langlade N.B."/>
        </authorList>
    </citation>
    <scope>NUCLEOTIDE SEQUENCE</scope>
    <source>
        <tissue evidence="4">Leaves</tissue>
    </source>
</reference>